<gene>
    <name evidence="1" type="ordered locus">Gbem_3471</name>
</gene>
<dbReference type="STRING" id="404380.Gbem_3471"/>
<dbReference type="HOGENOM" id="CLU_080131_0_0_7"/>
<dbReference type="Pfam" id="PF01972">
    <property type="entry name" value="SDH_protease"/>
    <property type="match status" value="1"/>
</dbReference>
<dbReference type="OrthoDB" id="9806253at2"/>
<dbReference type="AlphaFoldDB" id="B5EC08"/>
<evidence type="ECO:0000313" key="1">
    <source>
        <dbReference type="EMBL" id="ACH40464.1"/>
    </source>
</evidence>
<dbReference type="Gene3D" id="3.90.226.10">
    <property type="entry name" value="2-enoyl-CoA Hydratase, Chain A, domain 1"/>
    <property type="match status" value="1"/>
</dbReference>
<evidence type="ECO:0008006" key="3">
    <source>
        <dbReference type="Google" id="ProtNLM"/>
    </source>
</evidence>
<protein>
    <recommendedName>
        <fullName evidence="3">Serine protease</fullName>
    </recommendedName>
</protein>
<dbReference type="KEGG" id="gbm:Gbem_3471"/>
<dbReference type="InterPro" id="IPR029045">
    <property type="entry name" value="ClpP/crotonase-like_dom_sf"/>
</dbReference>
<dbReference type="RefSeq" id="WP_012531897.1">
    <property type="nucleotide sequence ID" value="NC_011146.1"/>
</dbReference>
<dbReference type="EMBL" id="CP001124">
    <property type="protein sequence ID" value="ACH40464.1"/>
    <property type="molecule type" value="Genomic_DNA"/>
</dbReference>
<proteinExistence type="predicted"/>
<dbReference type="GO" id="GO:0016020">
    <property type="term" value="C:membrane"/>
    <property type="evidence" value="ECO:0007669"/>
    <property type="project" value="InterPro"/>
</dbReference>
<dbReference type="SUPFAM" id="SSF52096">
    <property type="entry name" value="ClpP/crotonase"/>
    <property type="match status" value="1"/>
</dbReference>
<keyword evidence="2" id="KW-1185">Reference proteome</keyword>
<evidence type="ECO:0000313" key="2">
    <source>
        <dbReference type="Proteomes" id="UP000008825"/>
    </source>
</evidence>
<dbReference type="PANTHER" id="PTHR35984">
    <property type="entry name" value="PERIPLASMIC SERINE PROTEASE"/>
    <property type="match status" value="1"/>
</dbReference>
<accession>B5EC08</accession>
<name>B5EC08_CITBB</name>
<sequence length="296" mass="33232">MPSWNEVLAELIATGGVSSLDTVRRKYLKLFHEKTGRNVIAYYSGWLQKPQLSMAHVNDDDKNGLMATIHNLDRTKGLDLILHTPGGDISATESIVNYLRAMFGTDIRAFVPQLAMSAGTMLACSCNEIIMGKQSNIGPIDPQYGGIPAHGVIAEFERAIQETKKDPGTIPMWQVIVGKYHPTFIGECSNAIDLASQMVREWLETGMFQGDPEKKRKSEAIVDYLNNHKDTKTHSRHIHLDEAKRIGLTIRSLEDDFDDEYQDLVLTIHHSFMHTFANSTHSKIIENHLGNAIFWS</sequence>
<dbReference type="Proteomes" id="UP000008825">
    <property type="component" value="Chromosome"/>
</dbReference>
<reference evidence="1 2" key="1">
    <citation type="submission" date="2008-07" db="EMBL/GenBank/DDBJ databases">
        <title>Complete sequence of Geobacter bemidjiensis BEM.</title>
        <authorList>
            <consortium name="US DOE Joint Genome Institute"/>
            <person name="Lucas S."/>
            <person name="Copeland A."/>
            <person name="Lapidus A."/>
            <person name="Glavina del Rio T."/>
            <person name="Dalin E."/>
            <person name="Tice H."/>
            <person name="Bruce D."/>
            <person name="Goodwin L."/>
            <person name="Pitluck S."/>
            <person name="Kiss H."/>
            <person name="Brettin T."/>
            <person name="Detter J.C."/>
            <person name="Han C."/>
            <person name="Kuske C.R."/>
            <person name="Schmutz J."/>
            <person name="Larimer F."/>
            <person name="Land M."/>
            <person name="Hauser L."/>
            <person name="Kyrpides N."/>
            <person name="Lykidis A."/>
            <person name="Lovley D."/>
            <person name="Richardson P."/>
        </authorList>
    </citation>
    <scope>NUCLEOTIDE SEQUENCE [LARGE SCALE GENOMIC DNA]</scope>
    <source>
        <strain evidence="2">ATCC BAA-1014 / DSM 16622 / JCM 12645 / Bem</strain>
    </source>
</reference>
<dbReference type="PANTHER" id="PTHR35984:SF1">
    <property type="entry name" value="PERIPLASMIC SERINE PROTEASE"/>
    <property type="match status" value="1"/>
</dbReference>
<dbReference type="InterPro" id="IPR002825">
    <property type="entry name" value="Pept_S49_ser-pept_pro"/>
</dbReference>
<dbReference type="eggNOG" id="COG0616">
    <property type="taxonomic scope" value="Bacteria"/>
</dbReference>
<reference evidence="1 2" key="2">
    <citation type="journal article" date="2010" name="BMC Genomics">
        <title>The genome of Geobacter bemidjiensis, exemplar for the subsurface clade of Geobacter species that predominate in Fe(III)-reducing subsurface environments.</title>
        <authorList>
            <person name="Aklujkar M."/>
            <person name="Young N.D."/>
            <person name="Holmes D."/>
            <person name="Chavan M."/>
            <person name="Risso C."/>
            <person name="Kiss H.E."/>
            <person name="Han C.S."/>
            <person name="Land M.L."/>
            <person name="Lovley D.R."/>
        </authorList>
    </citation>
    <scope>NUCLEOTIDE SEQUENCE [LARGE SCALE GENOMIC DNA]</scope>
    <source>
        <strain evidence="2">ATCC BAA-1014 / DSM 16622 / JCM 12645 / Bem</strain>
    </source>
</reference>
<organism evidence="1 2">
    <name type="scientific">Citrifermentans bemidjiense (strain ATCC BAA-1014 / DSM 16622 / JCM 12645 / Bem)</name>
    <name type="common">Geobacter bemidjiensis</name>
    <dbReference type="NCBI Taxonomy" id="404380"/>
    <lineage>
        <taxon>Bacteria</taxon>
        <taxon>Pseudomonadati</taxon>
        <taxon>Thermodesulfobacteriota</taxon>
        <taxon>Desulfuromonadia</taxon>
        <taxon>Geobacterales</taxon>
        <taxon>Geobacteraceae</taxon>
        <taxon>Citrifermentans</taxon>
    </lineage>
</organism>